<proteinExistence type="predicted"/>
<protein>
    <recommendedName>
        <fullName evidence="3">Cytoplasmic protein</fullName>
    </recommendedName>
</protein>
<sequence>MYNRLAKTKDVNIKGSVGIMPFVIRGEGFILTDCEPGKEDKELEFETYEEAENTLELIQFPMRKPNAKIIEV</sequence>
<evidence type="ECO:0000313" key="2">
    <source>
        <dbReference type="Proteomes" id="UP000014060"/>
    </source>
</evidence>
<dbReference type="AlphaFoldDB" id="A0ABC9SPA8"/>
<reference evidence="1 2" key="1">
    <citation type="submission" date="2013-01" db="EMBL/GenBank/DDBJ databases">
        <title>The Genome Sequence of Bacillus cereus TIAC219.</title>
        <authorList>
            <consortium name="The Broad Institute Genome Sequencing Platform"/>
            <consortium name="The Broad Institute Genome Sequencing Center for Infectious Disease"/>
            <person name="Feldgarden M."/>
            <person name="Van der Auwera G.A."/>
            <person name="Mahillon J."/>
            <person name="Duprez V."/>
            <person name="Timmery S."/>
            <person name="Mattelet C."/>
            <person name="Dierick K."/>
            <person name="Sun M."/>
            <person name="Yu Z."/>
            <person name="Zhu L."/>
            <person name="Hu X."/>
            <person name="Shank E.B."/>
            <person name="Swiecicka I."/>
            <person name="Hansen B.M."/>
            <person name="Andrup L."/>
            <person name="Walker B."/>
            <person name="Young S.K."/>
            <person name="Zeng Q."/>
            <person name="Gargeya S."/>
            <person name="Fitzgerald M."/>
            <person name="Haas B."/>
            <person name="Abouelleil A."/>
            <person name="Alvarado L."/>
            <person name="Arachchi H.M."/>
            <person name="Berlin A.M."/>
            <person name="Chapman S.B."/>
            <person name="Dewar J."/>
            <person name="Goldberg J."/>
            <person name="Griggs A."/>
            <person name="Gujja S."/>
            <person name="Hansen M."/>
            <person name="Howarth C."/>
            <person name="Imamovic A."/>
            <person name="Larimer J."/>
            <person name="McCowan C."/>
            <person name="Murphy C."/>
            <person name="Neiman D."/>
            <person name="Pearson M."/>
            <person name="Priest M."/>
            <person name="Roberts A."/>
            <person name="Saif S."/>
            <person name="Shea T."/>
            <person name="Sisk P."/>
            <person name="Sykes S."/>
            <person name="Wortman J."/>
            <person name="Nusbaum C."/>
            <person name="Birren B."/>
        </authorList>
    </citation>
    <scope>NUCLEOTIDE SEQUENCE [LARGE SCALE GENOMIC DNA]</scope>
    <source>
        <strain evidence="1 2">TIAC219</strain>
    </source>
</reference>
<dbReference type="EMBL" id="AHCJ01000113">
    <property type="protein sequence ID" value="EOQ55846.1"/>
    <property type="molecule type" value="Genomic_DNA"/>
</dbReference>
<organism evidence="1 2">
    <name type="scientific">Bacillus cereus TIAC219</name>
    <dbReference type="NCBI Taxonomy" id="718222"/>
    <lineage>
        <taxon>Bacteria</taxon>
        <taxon>Bacillati</taxon>
        <taxon>Bacillota</taxon>
        <taxon>Bacilli</taxon>
        <taxon>Bacillales</taxon>
        <taxon>Bacillaceae</taxon>
        <taxon>Bacillus</taxon>
        <taxon>Bacillus cereus group</taxon>
    </lineage>
</organism>
<evidence type="ECO:0000313" key="1">
    <source>
        <dbReference type="EMBL" id="EOQ55846.1"/>
    </source>
</evidence>
<dbReference type="Proteomes" id="UP000014060">
    <property type="component" value="Unassembled WGS sequence"/>
</dbReference>
<accession>A0ABC9SPA8</accession>
<comment type="caution">
    <text evidence="1">The sequence shown here is derived from an EMBL/GenBank/DDBJ whole genome shotgun (WGS) entry which is preliminary data.</text>
</comment>
<gene>
    <name evidence="1" type="ORF">IAY_06532</name>
</gene>
<evidence type="ECO:0008006" key="3">
    <source>
        <dbReference type="Google" id="ProtNLM"/>
    </source>
</evidence>
<name>A0ABC9SPA8_BACCE</name>